<reference evidence="3 4" key="1">
    <citation type="submission" date="2024-10" db="EMBL/GenBank/DDBJ databases">
        <authorList>
            <person name="Kim D."/>
        </authorList>
    </citation>
    <scope>NUCLEOTIDE SEQUENCE [LARGE SCALE GENOMIC DNA]</scope>
    <source>
        <strain evidence="3">BH-2024</strain>
    </source>
</reference>
<dbReference type="PANTHER" id="PTHR24124">
    <property type="entry name" value="ANKYRIN REPEAT FAMILY A"/>
    <property type="match status" value="1"/>
</dbReference>
<dbReference type="SMART" id="SM00248">
    <property type="entry name" value="ANK"/>
    <property type="match status" value="4"/>
</dbReference>
<keyword evidence="2" id="KW-0040">ANK repeat</keyword>
<dbReference type="AlphaFoldDB" id="A0ABD2LC75"/>
<evidence type="ECO:0000313" key="4">
    <source>
        <dbReference type="Proteomes" id="UP001620626"/>
    </source>
</evidence>
<accession>A0ABD2LC75</accession>
<protein>
    <recommendedName>
        <fullName evidence="5">ANK_REP_REGION domain-containing protein</fullName>
    </recommendedName>
</protein>
<dbReference type="Pfam" id="PF12796">
    <property type="entry name" value="Ank_2"/>
    <property type="match status" value="1"/>
</dbReference>
<keyword evidence="4" id="KW-1185">Reference proteome</keyword>
<organism evidence="3 4">
    <name type="scientific">Heterodera trifolii</name>
    <dbReference type="NCBI Taxonomy" id="157864"/>
    <lineage>
        <taxon>Eukaryota</taxon>
        <taxon>Metazoa</taxon>
        <taxon>Ecdysozoa</taxon>
        <taxon>Nematoda</taxon>
        <taxon>Chromadorea</taxon>
        <taxon>Rhabditida</taxon>
        <taxon>Tylenchina</taxon>
        <taxon>Tylenchomorpha</taxon>
        <taxon>Tylenchoidea</taxon>
        <taxon>Heteroderidae</taxon>
        <taxon>Heteroderinae</taxon>
        <taxon>Heterodera</taxon>
    </lineage>
</organism>
<evidence type="ECO:0000313" key="3">
    <source>
        <dbReference type="EMBL" id="KAL3112820.1"/>
    </source>
</evidence>
<evidence type="ECO:0000256" key="1">
    <source>
        <dbReference type="ARBA" id="ARBA00022737"/>
    </source>
</evidence>
<comment type="caution">
    <text evidence="3">The sequence shown here is derived from an EMBL/GenBank/DDBJ whole genome shotgun (WGS) entry which is preliminary data.</text>
</comment>
<dbReference type="InterPro" id="IPR002110">
    <property type="entry name" value="Ankyrin_rpt"/>
</dbReference>
<dbReference type="EMBL" id="JBICBT010000464">
    <property type="protein sequence ID" value="KAL3112820.1"/>
    <property type="molecule type" value="Genomic_DNA"/>
</dbReference>
<sequence length="187" mass="20439">MVAVQKHQSELVDYLLEAGASPNSQSCRLQRDMPLHFAAAHGMTQIVNILCAHSLVSLNAQNGNGLSPLLNAFKNHAERSEESQSQINNFGTIEALLRFGADVSLADSASGKTVVHYAVEKMDLQLIELLRSNVSEHRMAQLVDQKNFCGETPMNNLSGMIDRVEKSQREKMCLALITCGANTGTNQ</sequence>
<name>A0ABD2LC75_9BILA</name>
<keyword evidence="1" id="KW-0677">Repeat</keyword>
<evidence type="ECO:0000256" key="2">
    <source>
        <dbReference type="ARBA" id="ARBA00023043"/>
    </source>
</evidence>
<dbReference type="InterPro" id="IPR036770">
    <property type="entry name" value="Ankyrin_rpt-contain_sf"/>
</dbReference>
<dbReference type="Gene3D" id="1.25.40.20">
    <property type="entry name" value="Ankyrin repeat-containing domain"/>
    <property type="match status" value="1"/>
</dbReference>
<dbReference type="SUPFAM" id="SSF48403">
    <property type="entry name" value="Ankyrin repeat"/>
    <property type="match status" value="1"/>
</dbReference>
<dbReference type="Proteomes" id="UP001620626">
    <property type="component" value="Unassembled WGS sequence"/>
</dbReference>
<gene>
    <name evidence="3" type="ORF">niasHT_019794</name>
</gene>
<dbReference type="PANTHER" id="PTHR24124:SF14">
    <property type="entry name" value="CHROMOSOME UNDETERMINED SCAFFOLD_25, WHOLE GENOME SHOTGUN SEQUENCE"/>
    <property type="match status" value="1"/>
</dbReference>
<evidence type="ECO:0008006" key="5">
    <source>
        <dbReference type="Google" id="ProtNLM"/>
    </source>
</evidence>
<proteinExistence type="predicted"/>